<dbReference type="AlphaFoldDB" id="A0A344J8S3"/>
<sequence>MRIASPGRVAVIASLVVAVALTSGCSWFRKDNAAYKLTGEARPLEVPPDLDRPATDGAMTVPAQGGGSVMASSAGRGGQSAAAPSGFNLAGVDRDAAFARVGDALAGIQGVTIASKAQLLGSYDVSYGGADFLVRTAQTQNGVYISAVDPRGLPETREGPLALIAQLKAKLGGQ</sequence>
<organism evidence="1 2">
    <name type="scientific">Solilutibacter oculi</name>
    <dbReference type="NCBI Taxonomy" id="2698682"/>
    <lineage>
        <taxon>Bacteria</taxon>
        <taxon>Pseudomonadati</taxon>
        <taxon>Pseudomonadota</taxon>
        <taxon>Gammaproteobacteria</taxon>
        <taxon>Lysobacterales</taxon>
        <taxon>Lysobacteraceae</taxon>
        <taxon>Solilutibacter</taxon>
    </lineage>
</organism>
<dbReference type="Proteomes" id="UP000251842">
    <property type="component" value="Chromosome"/>
</dbReference>
<dbReference type="KEGG" id="lue:DCD74_03135"/>
<evidence type="ECO:0000313" key="2">
    <source>
        <dbReference type="Proteomes" id="UP000251842"/>
    </source>
</evidence>
<name>A0A344J8S3_9GAMM</name>
<gene>
    <name evidence="1" type="ORF">DCD74_03135</name>
</gene>
<dbReference type="RefSeq" id="WP_112927634.1">
    <property type="nucleotide sequence ID" value="NZ_CP029556.1"/>
</dbReference>
<dbReference type="OrthoDB" id="5966071at2"/>
<dbReference type="PROSITE" id="PS51257">
    <property type="entry name" value="PROKAR_LIPOPROTEIN"/>
    <property type="match status" value="1"/>
</dbReference>
<reference evidence="2" key="1">
    <citation type="submission" date="2018-05" db="EMBL/GenBank/DDBJ databases">
        <title>Luteimonas pekinense sp. nov., isolated from human Meibomian gland secretions, Beijing, China.</title>
        <authorList>
            <person name="Wen T."/>
            <person name="Bai H."/>
            <person name="Lv H."/>
        </authorList>
    </citation>
    <scope>NUCLEOTIDE SEQUENCE [LARGE SCALE GENOMIC DNA]</scope>
    <source>
        <strain evidence="2">83-4</strain>
    </source>
</reference>
<protein>
    <recommendedName>
        <fullName evidence="3">Beta-barrel assembly machine subunit BamC</fullName>
    </recommendedName>
</protein>
<proteinExistence type="predicted"/>
<evidence type="ECO:0008006" key="3">
    <source>
        <dbReference type="Google" id="ProtNLM"/>
    </source>
</evidence>
<accession>A0A344J8S3</accession>
<dbReference type="EMBL" id="CP029556">
    <property type="protein sequence ID" value="AXA85433.1"/>
    <property type="molecule type" value="Genomic_DNA"/>
</dbReference>
<keyword evidence="2" id="KW-1185">Reference proteome</keyword>
<evidence type="ECO:0000313" key="1">
    <source>
        <dbReference type="EMBL" id="AXA85433.1"/>
    </source>
</evidence>